<comment type="caution">
    <text evidence="2">The sequence shown here is derived from an EMBL/GenBank/DDBJ whole genome shotgun (WGS) entry which is preliminary data.</text>
</comment>
<evidence type="ECO:0000313" key="2">
    <source>
        <dbReference type="EMBL" id="MFC2974479.1"/>
    </source>
</evidence>
<name>A0ABV7AY43_9GAMM</name>
<keyword evidence="1" id="KW-1133">Transmembrane helix</keyword>
<evidence type="ECO:0000313" key="3">
    <source>
        <dbReference type="Proteomes" id="UP001595457"/>
    </source>
</evidence>
<dbReference type="Proteomes" id="UP001595457">
    <property type="component" value="Unassembled WGS sequence"/>
</dbReference>
<keyword evidence="1" id="KW-0812">Transmembrane</keyword>
<feature type="transmembrane region" description="Helical" evidence="1">
    <location>
        <begin position="95"/>
        <end position="114"/>
    </location>
</feature>
<reference evidence="3" key="1">
    <citation type="journal article" date="2019" name="Int. J. Syst. Evol. Microbiol.">
        <title>The Global Catalogue of Microorganisms (GCM) 10K type strain sequencing project: providing services to taxonomists for standard genome sequencing and annotation.</title>
        <authorList>
            <consortium name="The Broad Institute Genomics Platform"/>
            <consortium name="The Broad Institute Genome Sequencing Center for Infectious Disease"/>
            <person name="Wu L."/>
            <person name="Ma J."/>
        </authorList>
    </citation>
    <scope>NUCLEOTIDE SEQUENCE [LARGE SCALE GENOMIC DNA]</scope>
    <source>
        <strain evidence="3">KCTC 62195</strain>
    </source>
</reference>
<accession>A0ABV7AY43</accession>
<keyword evidence="1" id="KW-0472">Membrane</keyword>
<gene>
    <name evidence="2" type="ORF">ACFOJE_19985</name>
</gene>
<feature type="transmembrane region" description="Helical" evidence="1">
    <location>
        <begin position="126"/>
        <end position="145"/>
    </location>
</feature>
<dbReference type="EMBL" id="JBHRSJ010000035">
    <property type="protein sequence ID" value="MFC2974479.1"/>
    <property type="molecule type" value="Genomic_DNA"/>
</dbReference>
<evidence type="ECO:0000256" key="1">
    <source>
        <dbReference type="SAM" id="Phobius"/>
    </source>
</evidence>
<feature type="transmembrane region" description="Helical" evidence="1">
    <location>
        <begin position="55"/>
        <end position="75"/>
    </location>
</feature>
<feature type="transmembrane region" description="Helical" evidence="1">
    <location>
        <begin position="21"/>
        <end position="43"/>
    </location>
</feature>
<proteinExistence type="predicted"/>
<sequence>MCDPIKIWLDQHKTRLISLGWFIFIIVIFGQLGPTLAILHSLWQGNGAAASISTQAASGNFIVFSTAMLASSSYFMVREYIKRKEIGNRELKSSLLLVTAITILLGVFIAFELTQNPAFAYRENAIFHWSIYTFSILLSTILWTVEENESASAVVKTWENNAKRMTSESEKNTSTINGMKI</sequence>
<evidence type="ECO:0008006" key="4">
    <source>
        <dbReference type="Google" id="ProtNLM"/>
    </source>
</evidence>
<protein>
    <recommendedName>
        <fullName evidence="4">DUF998 domain-containing protein</fullName>
    </recommendedName>
</protein>
<dbReference type="RefSeq" id="WP_377816711.1">
    <property type="nucleotide sequence ID" value="NZ_JBHRSJ010000035.1"/>
</dbReference>
<keyword evidence="3" id="KW-1185">Reference proteome</keyword>
<organism evidence="2 3">
    <name type="scientific">Azotobacter bryophylli</name>
    <dbReference type="NCBI Taxonomy" id="1986537"/>
    <lineage>
        <taxon>Bacteria</taxon>
        <taxon>Pseudomonadati</taxon>
        <taxon>Pseudomonadota</taxon>
        <taxon>Gammaproteobacteria</taxon>
        <taxon>Pseudomonadales</taxon>
        <taxon>Pseudomonadaceae</taxon>
        <taxon>Azotobacter</taxon>
    </lineage>
</organism>